<dbReference type="InterPro" id="IPR005363">
    <property type="entry name" value="UPF0167"/>
</dbReference>
<evidence type="ECO:0000313" key="3">
    <source>
        <dbReference type="Proteomes" id="UP000273145"/>
    </source>
</evidence>
<gene>
    <name evidence="2" type="ORF">EIM92_00500</name>
</gene>
<dbReference type="Pfam" id="PF03691">
    <property type="entry name" value="UPF0167"/>
    <property type="match status" value="1"/>
</dbReference>
<organism evidence="2 3">
    <name type="scientific">Paenibacillus lentus</name>
    <dbReference type="NCBI Taxonomy" id="1338368"/>
    <lineage>
        <taxon>Bacteria</taxon>
        <taxon>Bacillati</taxon>
        <taxon>Bacillota</taxon>
        <taxon>Bacilli</taxon>
        <taxon>Bacillales</taxon>
        <taxon>Paenibacillaceae</taxon>
        <taxon>Paenibacillus</taxon>
    </lineage>
</organism>
<dbReference type="EMBL" id="CP034248">
    <property type="protein sequence ID" value="AZK48807.1"/>
    <property type="molecule type" value="Genomic_DNA"/>
</dbReference>
<proteinExistence type="inferred from homology"/>
<accession>A0A3S8S0Z1</accession>
<protein>
    <submittedName>
        <fullName evidence="2">Uncharacterized protein</fullName>
    </submittedName>
</protein>
<dbReference type="OrthoDB" id="7065534at2"/>
<dbReference type="KEGG" id="plen:EIM92_00500"/>
<name>A0A3S8S0Z1_9BACL</name>
<dbReference type="RefSeq" id="WP_125084952.1">
    <property type="nucleotide sequence ID" value="NZ_CP034248.1"/>
</dbReference>
<reference evidence="2 3" key="1">
    <citation type="submission" date="2018-11" db="EMBL/GenBank/DDBJ databases">
        <title>Genome sequencing of Paenibacillus lentus DSM25539(T).</title>
        <authorList>
            <person name="Kook J.-K."/>
            <person name="Park S.-N."/>
            <person name="Lim Y.K."/>
        </authorList>
    </citation>
    <scope>NUCLEOTIDE SEQUENCE [LARGE SCALE GENOMIC DNA]</scope>
    <source>
        <strain evidence="2 3">DSM 25539</strain>
    </source>
</reference>
<dbReference type="Proteomes" id="UP000273145">
    <property type="component" value="Chromosome"/>
</dbReference>
<comment type="similarity">
    <text evidence="1">Belongs to the UPF0167 family.</text>
</comment>
<dbReference type="AlphaFoldDB" id="A0A3S8S0Z1"/>
<sequence>MNWKKTPSVPWIQYNDWPICCNDYAKYLGEWKREYLEKQSDDGNGLNYLLSILEQLSKGKIENVDAFWEDIGHYTAIYVFECLDCSKRNAIPQSY</sequence>
<keyword evidence="3" id="KW-1185">Reference proteome</keyword>
<evidence type="ECO:0000256" key="1">
    <source>
        <dbReference type="ARBA" id="ARBA00008525"/>
    </source>
</evidence>
<evidence type="ECO:0000313" key="2">
    <source>
        <dbReference type="EMBL" id="AZK48807.1"/>
    </source>
</evidence>